<dbReference type="EMBL" id="JACJHR010000001">
    <property type="protein sequence ID" value="MBB2497698.1"/>
    <property type="molecule type" value="Genomic_DNA"/>
</dbReference>
<evidence type="ECO:0000256" key="1">
    <source>
        <dbReference type="ARBA" id="ARBA00022857"/>
    </source>
</evidence>
<gene>
    <name evidence="4" type="ORF">H5411_00915</name>
</gene>
<dbReference type="Gene3D" id="3.40.50.720">
    <property type="entry name" value="NAD(P)-binding Rossmann-like Domain"/>
    <property type="match status" value="1"/>
</dbReference>
<dbReference type="PANTHER" id="PTHR43103:SF3">
    <property type="entry name" value="ADP-L-GLYCERO-D-MANNO-HEPTOSE-6-EPIMERASE"/>
    <property type="match status" value="1"/>
</dbReference>
<sequence>MRIVITGGAGFIGSLVAGELLERGVFRGSEVTSLVLADRMPARVSDPRVEAVTGDLAEVVPRLFAEPVDVLIHLASAVSAEVEADTELGMRSNVDATRALLAACREQAASGRVATFVFSSSVAVYGADPAAPLPSIVDETTLPAPQSSYGVQKLACEQFIADATRKGTVDGRIVRLMTVAVRPGRPNAAASSFLSSIVREPLNGEPAVCPVDPSLEVAIASPARTVNGLLAVAEAERGEGPGRLRGRIPVNLPALTVTVQDLLDALESVGGSDARALVEMRRDPAVEAIVGSWPARFDNRRAAELGLHADAGALDVVRAFARDRAAAGR</sequence>
<evidence type="ECO:0000313" key="5">
    <source>
        <dbReference type="Proteomes" id="UP000550260"/>
    </source>
</evidence>
<dbReference type="Proteomes" id="UP000550260">
    <property type="component" value="Unassembled WGS sequence"/>
</dbReference>
<dbReference type="PANTHER" id="PTHR43103">
    <property type="entry name" value="NUCLEOSIDE-DIPHOSPHATE-SUGAR EPIMERASE"/>
    <property type="match status" value="1"/>
</dbReference>
<dbReference type="InterPro" id="IPR036291">
    <property type="entry name" value="NAD(P)-bd_dom_sf"/>
</dbReference>
<protein>
    <submittedName>
        <fullName evidence="4">NAD-dependent epimerase/dehydratase family protein</fullName>
    </submittedName>
</protein>
<evidence type="ECO:0000259" key="3">
    <source>
        <dbReference type="Pfam" id="PF01370"/>
    </source>
</evidence>
<dbReference type="Pfam" id="PF01370">
    <property type="entry name" value="Epimerase"/>
    <property type="match status" value="1"/>
</dbReference>
<dbReference type="SUPFAM" id="SSF51735">
    <property type="entry name" value="NAD(P)-binding Rossmann-fold domains"/>
    <property type="match status" value="1"/>
</dbReference>
<reference evidence="4 5" key="1">
    <citation type="submission" date="2020-08" db="EMBL/GenBank/DDBJ databases">
        <title>Amycolatopsis echigonensis JCM 21831.</title>
        <authorList>
            <person name="Tedsree N."/>
            <person name="Kuncharoen N."/>
            <person name="Likhitwitayawuid K."/>
            <person name="Tanasupawat S."/>
        </authorList>
    </citation>
    <scope>NUCLEOTIDE SEQUENCE [LARGE SCALE GENOMIC DNA]</scope>
    <source>
        <strain evidence="4 5">JCM 21831</strain>
    </source>
</reference>
<dbReference type="InterPro" id="IPR050005">
    <property type="entry name" value="DenD"/>
</dbReference>
<comment type="caution">
    <text evidence="4">The sequence shown here is derived from an EMBL/GenBank/DDBJ whole genome shotgun (WGS) entry which is preliminary data.</text>
</comment>
<dbReference type="GO" id="GO:0016491">
    <property type="term" value="F:oxidoreductase activity"/>
    <property type="evidence" value="ECO:0007669"/>
    <property type="project" value="InterPro"/>
</dbReference>
<organism evidence="4 5">
    <name type="scientific">Amycolatopsis echigonensis</name>
    <dbReference type="NCBI Taxonomy" id="2576905"/>
    <lineage>
        <taxon>Bacteria</taxon>
        <taxon>Bacillati</taxon>
        <taxon>Actinomycetota</taxon>
        <taxon>Actinomycetes</taxon>
        <taxon>Pseudonocardiales</taxon>
        <taxon>Pseudonocardiaceae</taxon>
        <taxon>Amycolatopsis</taxon>
    </lineage>
</organism>
<accession>A0A8E1T2U6</accession>
<name>A0A8E1T2U6_9PSEU</name>
<dbReference type="AlphaFoldDB" id="A0A8E1T2U6"/>
<dbReference type="RefSeq" id="WP_183122658.1">
    <property type="nucleotide sequence ID" value="NZ_JACJHR010000001.1"/>
</dbReference>
<dbReference type="InterPro" id="IPR001509">
    <property type="entry name" value="Epimerase_deHydtase"/>
</dbReference>
<evidence type="ECO:0000256" key="2">
    <source>
        <dbReference type="ARBA" id="ARBA00023277"/>
    </source>
</evidence>
<keyword evidence="1" id="KW-0521">NADP</keyword>
<proteinExistence type="predicted"/>
<feature type="domain" description="NAD-dependent epimerase/dehydratase" evidence="3">
    <location>
        <begin position="3"/>
        <end position="206"/>
    </location>
</feature>
<keyword evidence="2" id="KW-0119">Carbohydrate metabolism</keyword>
<dbReference type="NCBIfam" id="NF043036">
    <property type="entry name" value="ErythonDh"/>
    <property type="match status" value="1"/>
</dbReference>
<dbReference type="Gene3D" id="3.90.25.10">
    <property type="entry name" value="UDP-galactose 4-epimerase, domain 1"/>
    <property type="match status" value="1"/>
</dbReference>
<evidence type="ECO:0000313" key="4">
    <source>
        <dbReference type="EMBL" id="MBB2497698.1"/>
    </source>
</evidence>